<evidence type="ECO:0000256" key="2">
    <source>
        <dbReference type="SAM" id="MobiDB-lite"/>
    </source>
</evidence>
<dbReference type="OMA" id="WDTKEIQ"/>
<name>B3SB75_TRIAD</name>
<dbReference type="SUPFAM" id="SSF50978">
    <property type="entry name" value="WD40 repeat-like"/>
    <property type="match status" value="2"/>
</dbReference>
<dbReference type="Gene3D" id="2.130.10.10">
    <property type="entry name" value="YVTN repeat-like/Quinoprotein amine dehydrogenase"/>
    <property type="match status" value="3"/>
</dbReference>
<feature type="domain" description="WDR11 second beta-propeller" evidence="4">
    <location>
        <begin position="481"/>
        <end position="780"/>
    </location>
</feature>
<dbReference type="Pfam" id="PF23752">
    <property type="entry name" value="Beta-prop_WDR11_2nd"/>
    <property type="match status" value="1"/>
</dbReference>
<dbReference type="InterPro" id="IPR057854">
    <property type="entry name" value="TPR_WDR11"/>
</dbReference>
<accession>B3SB75</accession>
<dbReference type="InterPro" id="IPR057852">
    <property type="entry name" value="Beta-prop_WDR11_1st"/>
</dbReference>
<reference evidence="6 7" key="1">
    <citation type="journal article" date="2008" name="Nature">
        <title>The Trichoplax genome and the nature of placozoans.</title>
        <authorList>
            <person name="Srivastava M."/>
            <person name="Begovic E."/>
            <person name="Chapman J."/>
            <person name="Putnam N.H."/>
            <person name="Hellsten U."/>
            <person name="Kawashima T."/>
            <person name="Kuo A."/>
            <person name="Mitros T."/>
            <person name="Salamov A."/>
            <person name="Carpenter M.L."/>
            <person name="Signorovitch A.Y."/>
            <person name="Moreno M.A."/>
            <person name="Kamm K."/>
            <person name="Grimwood J."/>
            <person name="Schmutz J."/>
            <person name="Shapiro H."/>
            <person name="Grigoriev I.V."/>
            <person name="Buss L.W."/>
            <person name="Schierwater B."/>
            <person name="Dellaporta S.L."/>
            <person name="Rokhsar D.S."/>
        </authorList>
    </citation>
    <scope>NUCLEOTIDE SEQUENCE [LARGE SCALE GENOMIC DNA]</scope>
    <source>
        <strain evidence="6 7">Grell-BS-1999</strain>
    </source>
</reference>
<dbReference type="GeneID" id="6758711"/>
<dbReference type="FunFam" id="2.130.10.10:FF:003173">
    <property type="entry name" value="Uncharacterized protein"/>
    <property type="match status" value="1"/>
</dbReference>
<dbReference type="Pfam" id="PF23751">
    <property type="entry name" value="Beta-prop_WDR11_1st"/>
    <property type="match status" value="1"/>
</dbReference>
<gene>
    <name evidence="6" type="ORF">TRIADDRAFT_10380</name>
</gene>
<dbReference type="GO" id="GO:0005737">
    <property type="term" value="C:cytoplasm"/>
    <property type="evidence" value="ECO:0000318"/>
    <property type="project" value="GO_Central"/>
</dbReference>
<evidence type="ECO:0000259" key="3">
    <source>
        <dbReference type="Pfam" id="PF23751"/>
    </source>
</evidence>
<feature type="non-terminal residue" evidence="6">
    <location>
        <position position="1138"/>
    </location>
</feature>
<dbReference type="Proteomes" id="UP000009022">
    <property type="component" value="Unassembled WGS sequence"/>
</dbReference>
<dbReference type="STRING" id="10228.B3SB75"/>
<dbReference type="InterPro" id="IPR057853">
    <property type="entry name" value="Beta-prop_WDR11_2nd"/>
</dbReference>
<dbReference type="SMART" id="SM00320">
    <property type="entry name" value="WD40"/>
    <property type="match status" value="6"/>
</dbReference>
<dbReference type="eggNOG" id="KOG1912">
    <property type="taxonomic scope" value="Eukaryota"/>
</dbReference>
<dbReference type="InterPro" id="IPR039694">
    <property type="entry name" value="WDR11"/>
</dbReference>
<dbReference type="PANTHER" id="PTHR14593">
    <property type="entry name" value="WD REPEAT-CONTAINING PROTEIN 11"/>
    <property type="match status" value="1"/>
</dbReference>
<dbReference type="FunFam" id="2.130.10.10:FF:003233">
    <property type="entry name" value="WD repeat-containing protein 11"/>
    <property type="match status" value="1"/>
</dbReference>
<dbReference type="HOGENOM" id="CLU_005717_1_0_1"/>
<feature type="domain" description="WDR11 first beta-propeller" evidence="3">
    <location>
        <begin position="13"/>
        <end position="306"/>
    </location>
</feature>
<dbReference type="InterPro" id="IPR001680">
    <property type="entry name" value="WD40_rpt"/>
</dbReference>
<feature type="repeat" description="WD" evidence="1">
    <location>
        <begin position="560"/>
        <end position="601"/>
    </location>
</feature>
<dbReference type="PROSITE" id="PS50082">
    <property type="entry name" value="WD_REPEATS_2"/>
    <property type="match status" value="1"/>
</dbReference>
<dbReference type="KEGG" id="tad:TRIADDRAFT_10380"/>
<dbReference type="OrthoDB" id="1291858at2759"/>
<dbReference type="PANTHER" id="PTHR14593:SF5">
    <property type="entry name" value="WD REPEAT-CONTAINING PROTEIN 11"/>
    <property type="match status" value="1"/>
</dbReference>
<evidence type="ECO:0000259" key="4">
    <source>
        <dbReference type="Pfam" id="PF23752"/>
    </source>
</evidence>
<feature type="non-terminal residue" evidence="6">
    <location>
        <position position="1"/>
    </location>
</feature>
<dbReference type="InterPro" id="IPR036322">
    <property type="entry name" value="WD40_repeat_dom_sf"/>
</dbReference>
<evidence type="ECO:0000313" key="6">
    <source>
        <dbReference type="EMBL" id="EDV20115.1"/>
    </source>
</evidence>
<keyword evidence="1" id="KW-0853">WD repeat</keyword>
<dbReference type="InterPro" id="IPR015943">
    <property type="entry name" value="WD40/YVTN_repeat-like_dom_sf"/>
</dbReference>
<protein>
    <submittedName>
        <fullName evidence="6">Uncharacterized protein</fullName>
    </submittedName>
</protein>
<dbReference type="AlphaFoldDB" id="B3SB75"/>
<feature type="compositionally biased region" description="Low complexity" evidence="2">
    <location>
        <begin position="625"/>
        <end position="646"/>
    </location>
</feature>
<dbReference type="InParanoid" id="B3SB75"/>
<organism evidence="6 7">
    <name type="scientific">Trichoplax adhaerens</name>
    <name type="common">Trichoplax reptans</name>
    <dbReference type="NCBI Taxonomy" id="10228"/>
    <lineage>
        <taxon>Eukaryota</taxon>
        <taxon>Metazoa</taxon>
        <taxon>Placozoa</taxon>
        <taxon>Uniplacotomia</taxon>
        <taxon>Trichoplacea</taxon>
        <taxon>Trichoplacidae</taxon>
        <taxon>Trichoplax</taxon>
    </lineage>
</organism>
<proteinExistence type="predicted"/>
<dbReference type="CTD" id="6758711"/>
<dbReference type="Pfam" id="PF23753">
    <property type="entry name" value="TPR_WDR11"/>
    <property type="match status" value="1"/>
</dbReference>
<evidence type="ECO:0000259" key="5">
    <source>
        <dbReference type="Pfam" id="PF23753"/>
    </source>
</evidence>
<keyword evidence="7" id="KW-1185">Reference proteome</keyword>
<dbReference type="FunCoup" id="B3SB75">
    <property type="interactions" value="1062"/>
</dbReference>
<feature type="region of interest" description="Disordered" evidence="2">
    <location>
        <begin position="616"/>
        <end position="646"/>
    </location>
</feature>
<evidence type="ECO:0000256" key="1">
    <source>
        <dbReference type="PROSITE-ProRule" id="PRU00221"/>
    </source>
</evidence>
<sequence>IKVPPRTLPGAINEGNRGACDWGWQSLFAYGCDKNVIVIDIVSFRALQTLVGHPACVVKVKWSLENYHHSLGSPYTLRLASADQAGNVIVWNVHDGSVIARFFKPGTSAVGHLEWFPSQQASRDLLAVLHLPSTIILWNGNTGTSLWQKTFHETLKYFAFDPFNLSNVLVLAPDHFIHITDFNTTHSPGQVNPLIAFGIQTNDTVYTIEDPLPDNVNTSETTTTTKQDEPSLLDCIQMQFTSACRHHVFIVFARLILVFDLEMKLVIGQINLERNLSPFMQIYSCRQRNVLFCLHENGSISTRIRRVSSWISCNSQDSKFHFLDSVSLSPRLNIIYDSHYQTDSIRITKSCRVVGFGCSPITENDVILLLSDGRLLKWRLMITSETSTKSNLFDASIVESAIFANDKSMYNLALPKINENMTTLFDLLFHQHYASDDIEKIQQYVIDVKMIMTALYCGNSVKPTCLRMCPPLTTKNLSYYKPLLAVGNNSGYVHIFDLSNGFLTKEFSVLTVSIKGIEWIGECRLLLYGHSNTSLNSNTYRNEIVILDLRNGYINKIRNYANDSSSLESVRVSHLRQYFIVSFKDRPLEIWDLQNGSLIRDMPKNFPYPTSLVWHSSSNKKKPQSSDTSSSIDSESSITIETNTSNQQGSTVEHFVYISGEGVLYHFMINGNTIKDGSKIPGGGGVSTVNDMVWKNDLIIMGDTDGSLIVWDLKARLSRVVQSHRGSIRRLRISPGKGNLKVVLLFNDGVDIWDALRRECLHSLKISKGGLQIIDVDWAASDKVVALYEDGCLRILDATLNTATSPIPSNEILPYTSFNAYLIAPKVSFLIKQLLQHQPWNKTYGFKSPIEAIETNDNDLADVVMQQLSLLPNGLTDYVENAPFGTAQRCLITAKLFGDQSEIEFWTLALHYLRKAHVNDDVDTSAKLSDSSNCSLDASLDTCYDLLRNRKIFRKDQLERAFLHDAKRTSYAQTNKCECNLILLGQVDRAIKLLLETNPSDENYYADSLRACLTATICTSGAAQSTVKLVATNLIANGRLYEGVQLLCLIGKNVDACRYLQTYGEWDKAAWLAKATLSSNECFDMYRQWIDSLLNSTQEDQAILVALSLCDFTKVLELLYSLRLFDRAILFLEACTEF</sequence>
<dbReference type="EMBL" id="DS985263">
    <property type="protein sequence ID" value="EDV20115.1"/>
    <property type="molecule type" value="Genomic_DNA"/>
</dbReference>
<dbReference type="RefSeq" id="XP_002117499.1">
    <property type="nucleotide sequence ID" value="XM_002117463.1"/>
</dbReference>
<feature type="domain" description="WDR11 TPR" evidence="5">
    <location>
        <begin position="958"/>
        <end position="1137"/>
    </location>
</feature>
<evidence type="ECO:0000313" key="7">
    <source>
        <dbReference type="Proteomes" id="UP000009022"/>
    </source>
</evidence>
<dbReference type="PhylomeDB" id="B3SB75"/>